<reference evidence="1" key="1">
    <citation type="submission" date="2020-07" db="EMBL/GenBank/DDBJ databases">
        <title>Multicomponent nature underlies the extraordinary mechanical properties of spider dragline silk.</title>
        <authorList>
            <person name="Kono N."/>
            <person name="Nakamura H."/>
            <person name="Mori M."/>
            <person name="Yoshida Y."/>
            <person name="Ohtoshi R."/>
            <person name="Malay A.D."/>
            <person name="Moran D.A.P."/>
            <person name="Tomita M."/>
            <person name="Numata K."/>
            <person name="Arakawa K."/>
        </authorList>
    </citation>
    <scope>NUCLEOTIDE SEQUENCE</scope>
</reference>
<evidence type="ECO:0000313" key="2">
    <source>
        <dbReference type="Proteomes" id="UP000887116"/>
    </source>
</evidence>
<accession>A0A8X6K5I8</accession>
<dbReference type="OrthoDB" id="10302149at2759"/>
<gene>
    <name evidence="1" type="ORF">TNCT_347421</name>
</gene>
<proteinExistence type="predicted"/>
<evidence type="ECO:0000313" key="1">
    <source>
        <dbReference type="EMBL" id="GFR32181.1"/>
    </source>
</evidence>
<protein>
    <submittedName>
        <fullName evidence="1">Uncharacterized protein</fullName>
    </submittedName>
</protein>
<dbReference type="Proteomes" id="UP000887116">
    <property type="component" value="Unassembled WGS sequence"/>
</dbReference>
<name>A0A8X6K5I8_TRICU</name>
<dbReference type="AlphaFoldDB" id="A0A8X6K5I8"/>
<sequence length="97" mass="11697">MRKIENLLPPSLASEEDFYLLNPEFHRQKRAFDFFSGHRCLRQKRRFYDTSLTLMSHPVLQRMGLASVNRNWGEKKISFKNKSPFLRVVAQKQKWLR</sequence>
<keyword evidence="2" id="KW-1185">Reference proteome</keyword>
<comment type="caution">
    <text evidence="1">The sequence shown here is derived from an EMBL/GenBank/DDBJ whole genome shotgun (WGS) entry which is preliminary data.</text>
</comment>
<organism evidence="1 2">
    <name type="scientific">Trichonephila clavata</name>
    <name type="common">Joro spider</name>
    <name type="synonym">Nephila clavata</name>
    <dbReference type="NCBI Taxonomy" id="2740835"/>
    <lineage>
        <taxon>Eukaryota</taxon>
        <taxon>Metazoa</taxon>
        <taxon>Ecdysozoa</taxon>
        <taxon>Arthropoda</taxon>
        <taxon>Chelicerata</taxon>
        <taxon>Arachnida</taxon>
        <taxon>Araneae</taxon>
        <taxon>Araneomorphae</taxon>
        <taxon>Entelegynae</taxon>
        <taxon>Araneoidea</taxon>
        <taxon>Nephilidae</taxon>
        <taxon>Trichonephila</taxon>
    </lineage>
</organism>
<dbReference type="EMBL" id="BMAO01029485">
    <property type="protein sequence ID" value="GFR32181.1"/>
    <property type="molecule type" value="Genomic_DNA"/>
</dbReference>